<evidence type="ECO:0000256" key="4">
    <source>
        <dbReference type="ARBA" id="ARBA00022729"/>
    </source>
</evidence>
<dbReference type="PROSITE" id="PS00131">
    <property type="entry name" value="CARBOXYPEPT_SER_SER"/>
    <property type="match status" value="1"/>
</dbReference>
<dbReference type="SUPFAM" id="SSF53474">
    <property type="entry name" value="alpha/beta-Hydrolases"/>
    <property type="match status" value="1"/>
</dbReference>
<dbReference type="Gene3D" id="1.10.287.410">
    <property type="match status" value="1"/>
</dbReference>
<dbReference type="InterPro" id="IPR029058">
    <property type="entry name" value="AB_hydrolase_fold"/>
</dbReference>
<keyword evidence="3 7" id="KW-0645">Protease</keyword>
<dbReference type="GO" id="GO:0004185">
    <property type="term" value="F:serine-type carboxypeptidase activity"/>
    <property type="evidence" value="ECO:0007669"/>
    <property type="project" value="UniProtKB-UniRule"/>
</dbReference>
<dbReference type="Pfam" id="PF00450">
    <property type="entry name" value="Peptidase_S10"/>
    <property type="match status" value="1"/>
</dbReference>
<comment type="caution">
    <text evidence="9">The sequence shown here is derived from an EMBL/GenBank/DDBJ whole genome shotgun (WGS) entry which is preliminary data.</text>
</comment>
<dbReference type="GO" id="GO:0000324">
    <property type="term" value="C:fungal-type vacuole"/>
    <property type="evidence" value="ECO:0007669"/>
    <property type="project" value="TreeGrafter"/>
</dbReference>
<dbReference type="InterPro" id="IPR001563">
    <property type="entry name" value="Peptidase_S10"/>
</dbReference>
<reference evidence="9" key="1">
    <citation type="submission" date="2020-03" db="EMBL/GenBank/DDBJ databases">
        <title>FDA dAtabase for Regulatory Grade micrObial Sequences (FDA-ARGOS): Supporting development and validation of Infectious Disease Dx tests.</title>
        <authorList>
            <person name="Campos J."/>
            <person name="Goldberg B."/>
            <person name="Tallon L."/>
            <person name="Sadzewicz L."/>
            <person name="Vavikolanu K."/>
            <person name="Mehta A."/>
            <person name="Aluvathingal J."/>
            <person name="Nadendla S."/>
            <person name="Nandy P."/>
            <person name="Geyer C."/>
            <person name="Yan Y."/>
            <person name="Sichtig H."/>
        </authorList>
    </citation>
    <scope>NUCLEOTIDE SEQUENCE [LARGE SCALE GENOMIC DNA]</scope>
    <source>
        <strain evidence="9">FDAARGOS_652</strain>
    </source>
</reference>
<organism evidence="9 10">
    <name type="scientific">Candida parapsilosis</name>
    <name type="common">Yeast</name>
    <dbReference type="NCBI Taxonomy" id="5480"/>
    <lineage>
        <taxon>Eukaryota</taxon>
        <taxon>Fungi</taxon>
        <taxon>Dikarya</taxon>
        <taxon>Ascomycota</taxon>
        <taxon>Saccharomycotina</taxon>
        <taxon>Pichiomycetes</taxon>
        <taxon>Debaryomycetaceae</taxon>
        <taxon>Candida/Lodderomyces clade</taxon>
        <taxon>Candida</taxon>
    </lineage>
</organism>
<dbReference type="EC" id="3.4.16.-" evidence="7"/>
<sequence length="502" mass="56120">MKLTYLAASLAIASAAQVPFEIPNAKDSFPFGDVNIDSWTFQQTNALQQEWAKNVAKFGKDKLLSMYSQYKLNFAPPRTDLTYDLTSGASTPELLGFDAVKQYSGYFTIEEAGKKFFYWFFESRNDPAKDPLILWLSGGPGCSSNIGLAMELGPSLINATVVPEFNPYSWNSNASIVFLDQPAQVGFSTGGDIPFTTEQAAVDFTNFVALFREKYPQYAHLDFHIAGESYAGHYIPKFASSVVEAGLPLKSVLIGNGITDAVVQAGQVANMGCGAGGIGKIYTDEECESYDTYYQRFVPFGLLCYQYPNPVTCFISILATPNKPDSGDLNPYDSRQTCDSSNPLCYPQLNYITDYFNEPKVQQGLGVDKNFTACNNEVGVSFLTDHNMPYQQYIAELLEKNVPVLIYAGDKDLVCDWLGNLAWVNKLPYSDHKRFNATKFEPWITREGHKAGEVKNYKHFTYLRVFDSGHMVPLDQPQNALDMVNRWIQGDYAFKLDKHIIV</sequence>
<protein>
    <recommendedName>
        <fullName evidence="7">Carboxypeptidase</fullName>
        <ecNumber evidence="7">3.4.16.-</ecNumber>
    </recommendedName>
</protein>
<gene>
    <name evidence="9" type="ORF">FOB60_004772</name>
</gene>
<dbReference type="PANTHER" id="PTHR11802:SF113">
    <property type="entry name" value="SERINE CARBOXYPEPTIDASE CTSA-4.1"/>
    <property type="match status" value="1"/>
</dbReference>
<dbReference type="Proteomes" id="UP000590412">
    <property type="component" value="Unassembled WGS sequence"/>
</dbReference>
<evidence type="ECO:0000256" key="6">
    <source>
        <dbReference type="ARBA" id="ARBA00023180"/>
    </source>
</evidence>
<evidence type="ECO:0000256" key="3">
    <source>
        <dbReference type="ARBA" id="ARBA00022670"/>
    </source>
</evidence>
<dbReference type="InterPro" id="IPR018202">
    <property type="entry name" value="Ser_caboxypep_ser_AS"/>
</dbReference>
<feature type="chain" id="PRO_5044694652" description="Carboxypeptidase" evidence="8">
    <location>
        <begin position="16"/>
        <end position="502"/>
    </location>
</feature>
<comment type="similarity">
    <text evidence="1 7">Belongs to the peptidase S10 family.</text>
</comment>
<dbReference type="InterPro" id="IPR033124">
    <property type="entry name" value="Ser_caboxypep_his_AS"/>
</dbReference>
<evidence type="ECO:0000256" key="1">
    <source>
        <dbReference type="ARBA" id="ARBA00009431"/>
    </source>
</evidence>
<evidence type="ECO:0000256" key="5">
    <source>
        <dbReference type="ARBA" id="ARBA00022801"/>
    </source>
</evidence>
<keyword evidence="4 8" id="KW-0732">Signal</keyword>
<keyword evidence="5 7" id="KW-0378">Hydrolase</keyword>
<proteinExistence type="inferred from homology"/>
<keyword evidence="2 7" id="KW-0121">Carboxypeptidase</keyword>
<dbReference type="PRINTS" id="PR00724">
    <property type="entry name" value="CRBOXYPTASEC"/>
</dbReference>
<evidence type="ECO:0000256" key="2">
    <source>
        <dbReference type="ARBA" id="ARBA00022645"/>
    </source>
</evidence>
<name>A0A8X7T984_CANPA</name>
<evidence type="ECO:0000256" key="7">
    <source>
        <dbReference type="RuleBase" id="RU361156"/>
    </source>
</evidence>
<dbReference type="Gene3D" id="3.40.50.1820">
    <property type="entry name" value="alpha/beta hydrolase"/>
    <property type="match status" value="1"/>
</dbReference>
<evidence type="ECO:0000313" key="10">
    <source>
        <dbReference type="Proteomes" id="UP000590412"/>
    </source>
</evidence>
<keyword evidence="6" id="KW-0325">Glycoprotein</keyword>
<evidence type="ECO:0000313" key="9">
    <source>
        <dbReference type="EMBL" id="KAF6047236.1"/>
    </source>
</evidence>
<evidence type="ECO:0000256" key="8">
    <source>
        <dbReference type="SAM" id="SignalP"/>
    </source>
</evidence>
<dbReference type="GO" id="GO:0006508">
    <property type="term" value="P:proteolysis"/>
    <property type="evidence" value="ECO:0007669"/>
    <property type="project" value="UniProtKB-KW"/>
</dbReference>
<dbReference type="AlphaFoldDB" id="A0A8X7T984"/>
<feature type="signal peptide" evidence="8">
    <location>
        <begin position="1"/>
        <end position="15"/>
    </location>
</feature>
<dbReference type="EMBL" id="JABWAB010000007">
    <property type="protein sequence ID" value="KAF6047236.1"/>
    <property type="molecule type" value="Genomic_DNA"/>
</dbReference>
<accession>A0A8X7T984</accession>
<dbReference type="PROSITE" id="PS00560">
    <property type="entry name" value="CARBOXYPEPT_SER_HIS"/>
    <property type="match status" value="1"/>
</dbReference>
<dbReference type="PANTHER" id="PTHR11802">
    <property type="entry name" value="SERINE PROTEASE FAMILY S10 SERINE CARBOXYPEPTIDASE"/>
    <property type="match status" value="1"/>
</dbReference>